<gene>
    <name evidence="1" type="ORF">UFOVP265_57</name>
</gene>
<dbReference type="InterPro" id="IPR024659">
    <property type="entry name" value="Phage_coat_Gp5"/>
</dbReference>
<dbReference type="Pfam" id="PF11651">
    <property type="entry name" value="P22_CoatProtein"/>
    <property type="match status" value="1"/>
</dbReference>
<reference evidence="1" key="1">
    <citation type="submission" date="2020-04" db="EMBL/GenBank/DDBJ databases">
        <authorList>
            <person name="Chiriac C."/>
            <person name="Salcher M."/>
            <person name="Ghai R."/>
            <person name="Kavagutti S V."/>
        </authorList>
    </citation>
    <scope>NUCLEOTIDE SEQUENCE</scope>
</reference>
<protein>
    <submittedName>
        <fullName evidence="1">Major capsid protein Gp5</fullName>
    </submittedName>
</protein>
<dbReference type="Gene3D" id="2.40.30.240">
    <property type="match status" value="1"/>
</dbReference>
<dbReference type="EMBL" id="LR796278">
    <property type="protein sequence ID" value="CAB4133970.1"/>
    <property type="molecule type" value="Genomic_DNA"/>
</dbReference>
<sequence>MSFSGNSFSTTQYILDETFIRFINYLNFAKVANRNLEGDFKGLKYATGQTINYRLEERYMGGYGATATSEARVQVIRPLTIDTQFHTMVEFSGFELTFERARDQPYLDMMLNPRAKRLANMVEQFIATTNFQTQVFQAYGSPGVAIDFNTILQTDAYMTQLGIPEDGNRYWANPPAVSATLTNDLYTVFNMTVNRGALLDGFIGHLSGFDFFKTNFLQRQIAGTPGATGGSPPTGYVAAGTIANGPITGGNTFQVTGVSNTLNQVLFNVGDILTLDPAAGVFMVNPLTYEPLSQTAQFVVTQQVLSNGTTTSPTFTVSPTIVISGARQNISAAIPNGAQVYLASSHNVSMAFHNQAIVFAAPPIKELKGGVEAVTAYSDLYKMAMTYSLGADIRNYVQLDRIDIIAGVAINPEFAVIVMS</sequence>
<accession>A0A6J5LLW2</accession>
<proteinExistence type="predicted"/>
<evidence type="ECO:0000313" key="1">
    <source>
        <dbReference type="EMBL" id="CAB4133970.1"/>
    </source>
</evidence>
<organism evidence="1">
    <name type="scientific">uncultured Caudovirales phage</name>
    <dbReference type="NCBI Taxonomy" id="2100421"/>
    <lineage>
        <taxon>Viruses</taxon>
        <taxon>Duplodnaviria</taxon>
        <taxon>Heunggongvirae</taxon>
        <taxon>Uroviricota</taxon>
        <taxon>Caudoviricetes</taxon>
        <taxon>Peduoviridae</taxon>
        <taxon>Maltschvirus</taxon>
        <taxon>Maltschvirus maltsch</taxon>
    </lineage>
</organism>
<name>A0A6J5LLW2_9CAUD</name>